<comment type="caution">
    <text evidence="2">The sequence shown here is derived from an EMBL/GenBank/DDBJ whole genome shotgun (WGS) entry which is preliminary data.</text>
</comment>
<dbReference type="PANTHER" id="PTHR31066">
    <property type="entry name" value="OS05G0427100 PROTEIN-RELATED"/>
    <property type="match status" value="1"/>
</dbReference>
<dbReference type="Pfam" id="PF00564">
    <property type="entry name" value="PB1"/>
    <property type="match status" value="1"/>
</dbReference>
<dbReference type="InterPro" id="IPR053198">
    <property type="entry name" value="Gynoecium_Dev_Regulator"/>
</dbReference>
<accession>A0AAV0DUX9</accession>
<dbReference type="Gene3D" id="3.10.20.90">
    <property type="entry name" value="Phosphatidylinositol 3-kinase Catalytic Subunit, Chain A, domain 1"/>
    <property type="match status" value="1"/>
</dbReference>
<dbReference type="EMBL" id="CAMAPF010000158">
    <property type="protein sequence ID" value="CAH9109907.1"/>
    <property type="molecule type" value="Genomic_DNA"/>
</dbReference>
<dbReference type="SMART" id="SM00666">
    <property type="entry name" value="PB1"/>
    <property type="match status" value="1"/>
</dbReference>
<name>A0AAV0DUX9_9ASTE</name>
<keyword evidence="3" id="KW-1185">Reference proteome</keyword>
<dbReference type="AlphaFoldDB" id="A0AAV0DUX9"/>
<protein>
    <recommendedName>
        <fullName evidence="1">PB1 domain-containing protein</fullName>
    </recommendedName>
</protein>
<organism evidence="2 3">
    <name type="scientific">Cuscuta epithymum</name>
    <dbReference type="NCBI Taxonomy" id="186058"/>
    <lineage>
        <taxon>Eukaryota</taxon>
        <taxon>Viridiplantae</taxon>
        <taxon>Streptophyta</taxon>
        <taxon>Embryophyta</taxon>
        <taxon>Tracheophyta</taxon>
        <taxon>Spermatophyta</taxon>
        <taxon>Magnoliopsida</taxon>
        <taxon>eudicotyledons</taxon>
        <taxon>Gunneridae</taxon>
        <taxon>Pentapetalae</taxon>
        <taxon>asterids</taxon>
        <taxon>lamiids</taxon>
        <taxon>Solanales</taxon>
        <taxon>Convolvulaceae</taxon>
        <taxon>Cuscuteae</taxon>
        <taxon>Cuscuta</taxon>
        <taxon>Cuscuta subgen. Cuscuta</taxon>
    </lineage>
</organism>
<dbReference type="PANTHER" id="PTHR31066:SF79">
    <property type="entry name" value="PB1 DOMAIN-CONTAINING PROTEIN"/>
    <property type="match status" value="1"/>
</dbReference>
<dbReference type="SUPFAM" id="SSF54277">
    <property type="entry name" value="CAD &amp; PB1 domains"/>
    <property type="match status" value="1"/>
</dbReference>
<gene>
    <name evidence="2" type="ORF">CEPIT_LOCUS18955</name>
</gene>
<dbReference type="InterPro" id="IPR000270">
    <property type="entry name" value="PB1_dom"/>
</dbReference>
<reference evidence="2" key="1">
    <citation type="submission" date="2022-07" db="EMBL/GenBank/DDBJ databases">
        <authorList>
            <person name="Macas J."/>
            <person name="Novak P."/>
            <person name="Neumann P."/>
        </authorList>
    </citation>
    <scope>NUCLEOTIDE SEQUENCE</scope>
</reference>
<evidence type="ECO:0000313" key="2">
    <source>
        <dbReference type="EMBL" id="CAH9109907.1"/>
    </source>
</evidence>
<dbReference type="CDD" id="cd06410">
    <property type="entry name" value="PB1_UP2"/>
    <property type="match status" value="1"/>
</dbReference>
<proteinExistence type="predicted"/>
<feature type="domain" description="PB1" evidence="1">
    <location>
        <begin position="15"/>
        <end position="99"/>
    </location>
</feature>
<dbReference type="Proteomes" id="UP001152523">
    <property type="component" value="Unassembled WGS sequence"/>
</dbReference>
<evidence type="ECO:0000313" key="3">
    <source>
        <dbReference type="Proteomes" id="UP001152523"/>
    </source>
</evidence>
<sequence length="160" mass="17886">MKLLYSYGGRIVPRGGDGRLRYVGGFTRVLCVDRSISYAELMVKLCDACGEAVKLSCKLPSEDLDVLVSICGDEELAVVMEEYEKVSMEMKIRAVLSPSKKTTTTGWPPSSPLSCFDFPPRFNQQQQKQQQQQRVKTYGPGTLIGRSRYLVAAPIRSLRN</sequence>
<evidence type="ECO:0000259" key="1">
    <source>
        <dbReference type="SMART" id="SM00666"/>
    </source>
</evidence>